<evidence type="ECO:0000313" key="2">
    <source>
        <dbReference type="Proteomes" id="UP001596170"/>
    </source>
</evidence>
<organism evidence="1 2">
    <name type="scientific">Paenisporosarcina macmurdoensis</name>
    <dbReference type="NCBI Taxonomy" id="212659"/>
    <lineage>
        <taxon>Bacteria</taxon>
        <taxon>Bacillati</taxon>
        <taxon>Bacillota</taxon>
        <taxon>Bacilli</taxon>
        <taxon>Bacillales</taxon>
        <taxon>Caryophanaceae</taxon>
        <taxon>Paenisporosarcina</taxon>
    </lineage>
</organism>
<sequence length="138" mass="16305">MNQEREEVIVRSFFEKRVQERVLFELFTPKRRNQALNRLCHEHKRILREKYMIEIPTPNSDPRHIFELLQRYGAETTCYSLSYNDKIDGKELPLMTALEHAVGFGAPSIISCIPNKLAYFEAEQSYGAPQRYILKRLN</sequence>
<protein>
    <submittedName>
        <fullName evidence="1">Uncharacterized protein</fullName>
    </submittedName>
</protein>
<gene>
    <name evidence="1" type="ORF">ACFPYN_05145</name>
</gene>
<reference evidence="2" key="1">
    <citation type="journal article" date="2019" name="Int. J. Syst. Evol. Microbiol.">
        <title>The Global Catalogue of Microorganisms (GCM) 10K type strain sequencing project: providing services to taxonomists for standard genome sequencing and annotation.</title>
        <authorList>
            <consortium name="The Broad Institute Genomics Platform"/>
            <consortium name="The Broad Institute Genome Sequencing Center for Infectious Disease"/>
            <person name="Wu L."/>
            <person name="Ma J."/>
        </authorList>
    </citation>
    <scope>NUCLEOTIDE SEQUENCE [LARGE SCALE GENOMIC DNA]</scope>
    <source>
        <strain evidence="2">CCUG 54527</strain>
    </source>
</reference>
<dbReference type="RefSeq" id="WP_377732940.1">
    <property type="nucleotide sequence ID" value="NZ_JBHSRI010000004.1"/>
</dbReference>
<comment type="caution">
    <text evidence="1">The sequence shown here is derived from an EMBL/GenBank/DDBJ whole genome shotgun (WGS) entry which is preliminary data.</text>
</comment>
<proteinExistence type="predicted"/>
<keyword evidence="2" id="KW-1185">Reference proteome</keyword>
<accession>A0ABW1L5A0</accession>
<name>A0ABW1L5A0_9BACL</name>
<dbReference type="EMBL" id="JBHSRI010000004">
    <property type="protein sequence ID" value="MFC6038839.1"/>
    <property type="molecule type" value="Genomic_DNA"/>
</dbReference>
<evidence type="ECO:0000313" key="1">
    <source>
        <dbReference type="EMBL" id="MFC6038839.1"/>
    </source>
</evidence>
<dbReference type="Proteomes" id="UP001596170">
    <property type="component" value="Unassembled WGS sequence"/>
</dbReference>